<evidence type="ECO:0000313" key="2">
    <source>
        <dbReference type="Proteomes" id="UP000184480"/>
    </source>
</evidence>
<dbReference type="AlphaFoldDB" id="A0A1M5J6Z0"/>
<gene>
    <name evidence="1" type="ORF">SAMN05444362_12219</name>
</gene>
<reference evidence="2" key="1">
    <citation type="submission" date="2016-11" db="EMBL/GenBank/DDBJ databases">
        <authorList>
            <person name="Varghese N."/>
            <person name="Submissions S."/>
        </authorList>
    </citation>
    <scope>NUCLEOTIDE SEQUENCE [LARGE SCALE GENOMIC DNA]</scope>
    <source>
        <strain evidence="2">DSM 27370</strain>
    </source>
</reference>
<accession>A0A1M5J6Z0</accession>
<organism evidence="1 2">
    <name type="scientific">Dysgonomonas macrotermitis</name>
    <dbReference type="NCBI Taxonomy" id="1346286"/>
    <lineage>
        <taxon>Bacteria</taxon>
        <taxon>Pseudomonadati</taxon>
        <taxon>Bacteroidota</taxon>
        <taxon>Bacteroidia</taxon>
        <taxon>Bacteroidales</taxon>
        <taxon>Dysgonomonadaceae</taxon>
        <taxon>Dysgonomonas</taxon>
    </lineage>
</organism>
<dbReference type="CDD" id="cd06223">
    <property type="entry name" value="PRTases_typeI"/>
    <property type="match status" value="1"/>
</dbReference>
<protein>
    <recommendedName>
        <fullName evidence="3">Phosphoribosyl transferase domain-containing protein</fullName>
    </recommendedName>
</protein>
<dbReference type="EMBL" id="FQUC01000022">
    <property type="protein sequence ID" value="SHG36059.1"/>
    <property type="molecule type" value="Genomic_DNA"/>
</dbReference>
<dbReference type="InterPro" id="IPR029057">
    <property type="entry name" value="PRTase-like"/>
</dbReference>
<sequence>MKNLNLAKYLLIDDILTSGNSFIQIKRKLTELGAKSIIGIFLGKTISK</sequence>
<keyword evidence="2" id="KW-1185">Reference proteome</keyword>
<evidence type="ECO:0000313" key="1">
    <source>
        <dbReference type="EMBL" id="SHG36059.1"/>
    </source>
</evidence>
<dbReference type="Proteomes" id="UP000184480">
    <property type="component" value="Unassembled WGS sequence"/>
</dbReference>
<dbReference type="OrthoDB" id="1040407at2"/>
<dbReference type="Gene3D" id="3.40.50.2020">
    <property type="match status" value="1"/>
</dbReference>
<dbReference type="InterPro" id="IPR000836">
    <property type="entry name" value="PRTase_dom"/>
</dbReference>
<proteinExistence type="predicted"/>
<name>A0A1M5J6Z0_9BACT</name>
<dbReference type="RefSeq" id="WP_157257595.1">
    <property type="nucleotide sequence ID" value="NZ_BBXL01000029.1"/>
</dbReference>
<evidence type="ECO:0008006" key="3">
    <source>
        <dbReference type="Google" id="ProtNLM"/>
    </source>
</evidence>
<dbReference type="SUPFAM" id="SSF53271">
    <property type="entry name" value="PRTase-like"/>
    <property type="match status" value="1"/>
</dbReference>
<dbReference type="STRING" id="1346286.SAMN05444362_12219"/>